<dbReference type="PANTHER" id="PTHR10696:SF56">
    <property type="entry name" value="TAUD_TFDA-LIKE DOMAIN-CONTAINING PROTEIN"/>
    <property type="match status" value="1"/>
</dbReference>
<evidence type="ECO:0000256" key="2">
    <source>
        <dbReference type="ARBA" id="ARBA00023002"/>
    </source>
</evidence>
<evidence type="ECO:0000259" key="4">
    <source>
        <dbReference type="Pfam" id="PF02668"/>
    </source>
</evidence>
<comment type="cofactor">
    <cofactor evidence="1">
        <name>Fe(2+)</name>
        <dbReference type="ChEBI" id="CHEBI:29033"/>
    </cofactor>
</comment>
<keyword evidence="5" id="KW-0223">Dioxygenase</keyword>
<dbReference type="EMBL" id="LMTZ01000088">
    <property type="protein sequence ID" value="KST67426.1"/>
    <property type="molecule type" value="Genomic_DNA"/>
</dbReference>
<comment type="caution">
    <text evidence="5">The sequence shown here is derived from an EMBL/GenBank/DDBJ whole genome shotgun (WGS) entry which is preliminary data.</text>
</comment>
<dbReference type="InterPro" id="IPR003819">
    <property type="entry name" value="TauD/TfdA-like"/>
</dbReference>
<sequence length="300" mass="34665">MHEVSAQLHAESFSETFGQKIINTENENISIVDLDKESIINLFRSHRLLLFRGFEADVETFTKFTDELSTNFMDYTGGVFKRRVINNNSTVLSVNDFKDEIKLHGEMYYQKNLPKMLWFFCAHPASEDGATIVCDGKRFFNELSNSLKELFSRKKLRFHGHLDKDVWIKRYKTEDLSVLEQICKSNDTQLRVNGDESIDLYYISSAIHPSKNGEDMVFINSLLPGKVIAPESISFDDGSEIDNQIMSELNEIAERITIEINWHKGDILMIDNSSVMHGRRSFTDDKRDIYIRLCSPAFAY</sequence>
<keyword evidence="6" id="KW-1185">Reference proteome</keyword>
<reference evidence="5 6" key="1">
    <citation type="journal article" date="2015" name="Genome Announc.">
        <title>Draft Genome of the Euendolithic (true boring) Cyanobacterium Mastigocoleus testarum strain BC008.</title>
        <authorList>
            <person name="Guida B.S."/>
            <person name="Garcia-Pichel F."/>
        </authorList>
    </citation>
    <scope>NUCLEOTIDE SEQUENCE [LARGE SCALE GENOMIC DNA]</scope>
    <source>
        <strain evidence="5 6">BC008</strain>
    </source>
</reference>
<evidence type="ECO:0000313" key="6">
    <source>
        <dbReference type="Proteomes" id="UP000053372"/>
    </source>
</evidence>
<dbReference type="SUPFAM" id="SSF51197">
    <property type="entry name" value="Clavaminate synthase-like"/>
    <property type="match status" value="1"/>
</dbReference>
<dbReference type="Proteomes" id="UP000053372">
    <property type="component" value="Unassembled WGS sequence"/>
</dbReference>
<dbReference type="InterPro" id="IPR042098">
    <property type="entry name" value="TauD-like_sf"/>
</dbReference>
<feature type="domain" description="TauD/TfdA-like" evidence="4">
    <location>
        <begin position="24"/>
        <end position="289"/>
    </location>
</feature>
<organism evidence="5 6">
    <name type="scientific">Mastigocoleus testarum BC008</name>
    <dbReference type="NCBI Taxonomy" id="371196"/>
    <lineage>
        <taxon>Bacteria</taxon>
        <taxon>Bacillati</taxon>
        <taxon>Cyanobacteriota</taxon>
        <taxon>Cyanophyceae</taxon>
        <taxon>Nostocales</taxon>
        <taxon>Hapalosiphonaceae</taxon>
        <taxon>Mastigocoleus</taxon>
    </lineage>
</organism>
<evidence type="ECO:0000313" key="5">
    <source>
        <dbReference type="EMBL" id="KST67426.1"/>
    </source>
</evidence>
<evidence type="ECO:0000256" key="3">
    <source>
        <dbReference type="ARBA" id="ARBA00023194"/>
    </source>
</evidence>
<dbReference type="GO" id="GO:0017000">
    <property type="term" value="P:antibiotic biosynthetic process"/>
    <property type="evidence" value="ECO:0007669"/>
    <property type="project" value="UniProtKB-KW"/>
</dbReference>
<name>A0A0V7ZSS8_9CYAN</name>
<dbReference type="AlphaFoldDB" id="A0A0V7ZSS8"/>
<dbReference type="OrthoDB" id="9769888at2"/>
<gene>
    <name evidence="5" type="ORF">BC008_29790</name>
</gene>
<proteinExistence type="predicted"/>
<dbReference type="InterPro" id="IPR050411">
    <property type="entry name" value="AlphaKG_dependent_hydroxylases"/>
</dbReference>
<dbReference type="PANTHER" id="PTHR10696">
    <property type="entry name" value="GAMMA-BUTYROBETAINE HYDROXYLASE-RELATED"/>
    <property type="match status" value="1"/>
</dbReference>
<accession>A0A0V7ZSS8</accession>
<evidence type="ECO:0000256" key="1">
    <source>
        <dbReference type="ARBA" id="ARBA00001954"/>
    </source>
</evidence>
<dbReference type="Gene3D" id="3.60.130.10">
    <property type="entry name" value="Clavaminate synthase-like"/>
    <property type="match status" value="1"/>
</dbReference>
<dbReference type="Pfam" id="PF02668">
    <property type="entry name" value="TauD"/>
    <property type="match status" value="1"/>
</dbReference>
<protein>
    <submittedName>
        <fullName evidence="5">Taurine catabolism dioxygenase TauD</fullName>
    </submittedName>
</protein>
<keyword evidence="3" id="KW-0045">Antibiotic biosynthesis</keyword>
<dbReference type="GO" id="GO:0051213">
    <property type="term" value="F:dioxygenase activity"/>
    <property type="evidence" value="ECO:0007669"/>
    <property type="project" value="UniProtKB-KW"/>
</dbReference>
<keyword evidence="2" id="KW-0560">Oxidoreductase</keyword>